<dbReference type="EMBL" id="FO082059">
    <property type="protein sequence ID" value="CCE72726.1"/>
    <property type="molecule type" value="Genomic_DNA"/>
</dbReference>
<evidence type="ECO:0000313" key="3">
    <source>
        <dbReference type="Proteomes" id="UP000005222"/>
    </source>
</evidence>
<gene>
    <name evidence="2" type="primary">Piso0_000318</name>
    <name evidence="2" type="ORF">GNLVRS01_PISO0A06710g</name>
</gene>
<feature type="region of interest" description="Disordered" evidence="1">
    <location>
        <begin position="66"/>
        <end position="85"/>
    </location>
</feature>
<dbReference type="InParanoid" id="G8YV43"/>
<feature type="compositionally biased region" description="Polar residues" evidence="1">
    <location>
        <begin position="66"/>
        <end position="79"/>
    </location>
</feature>
<evidence type="ECO:0000256" key="1">
    <source>
        <dbReference type="SAM" id="MobiDB-lite"/>
    </source>
</evidence>
<dbReference type="OrthoDB" id="4084909at2759"/>
<proteinExistence type="predicted"/>
<accession>G8YV43</accession>
<evidence type="ECO:0000313" key="2">
    <source>
        <dbReference type="EMBL" id="CCE72726.1"/>
    </source>
</evidence>
<keyword evidence="3" id="KW-1185">Reference proteome</keyword>
<dbReference type="HOGENOM" id="CLU_1289364_0_0_1"/>
<name>G8YV43_PICSO</name>
<dbReference type="Proteomes" id="UP000005222">
    <property type="component" value="Chromosome A"/>
</dbReference>
<organism evidence="2 3">
    <name type="scientific">Pichia sorbitophila (strain ATCC MYA-4447 / BCRC 22081 / CBS 7064 / NBRC 10061 / NRRL Y-12695)</name>
    <name type="common">Hybrid yeast</name>
    <dbReference type="NCBI Taxonomy" id="559304"/>
    <lineage>
        <taxon>Eukaryota</taxon>
        <taxon>Fungi</taxon>
        <taxon>Dikarya</taxon>
        <taxon>Ascomycota</taxon>
        <taxon>Saccharomycotina</taxon>
        <taxon>Pichiomycetes</taxon>
        <taxon>Debaryomycetaceae</taxon>
        <taxon>Millerozyma</taxon>
    </lineage>
</organism>
<reference evidence="2 3" key="1">
    <citation type="journal article" date="2012" name="G3 (Bethesda)">
        <title>Pichia sorbitophila, an interspecies yeast hybrid reveals early steps of genome resolution following polyploidization.</title>
        <authorList>
            <person name="Leh Louis V."/>
            <person name="Despons L."/>
            <person name="Friedrich A."/>
            <person name="Martin T."/>
            <person name="Durrens P."/>
            <person name="Casaregola S."/>
            <person name="Neuveglise C."/>
            <person name="Fairhead C."/>
            <person name="Marck C."/>
            <person name="Cruz J.A."/>
            <person name="Straub M.L."/>
            <person name="Kugler V."/>
            <person name="Sacerdot C."/>
            <person name="Uzunov Z."/>
            <person name="Thierry A."/>
            <person name="Weiss S."/>
            <person name="Bleykasten C."/>
            <person name="De Montigny J."/>
            <person name="Jacques N."/>
            <person name="Jung P."/>
            <person name="Lemaire M."/>
            <person name="Mallet S."/>
            <person name="Morel G."/>
            <person name="Richard G.F."/>
            <person name="Sarkar A."/>
            <person name="Savel G."/>
            <person name="Schacherer J."/>
            <person name="Seret M.L."/>
            <person name="Talla E."/>
            <person name="Samson G."/>
            <person name="Jubin C."/>
            <person name="Poulain J."/>
            <person name="Vacherie B."/>
            <person name="Barbe V."/>
            <person name="Pelletier E."/>
            <person name="Sherman D.J."/>
            <person name="Westhof E."/>
            <person name="Weissenbach J."/>
            <person name="Baret P.V."/>
            <person name="Wincker P."/>
            <person name="Gaillardin C."/>
            <person name="Dujon B."/>
            <person name="Souciet J.L."/>
        </authorList>
    </citation>
    <scope>NUCLEOTIDE SEQUENCE [LARGE SCALE GENOMIC DNA]</scope>
    <source>
        <strain evidence="3">ATCC MYA-4447 / BCRC 22081 / CBS 7064 / NBRC 10061 / NRRL Y-12695</strain>
    </source>
</reference>
<dbReference type="AlphaFoldDB" id="G8YV43"/>
<sequence>MDRQVSELITARIEQLELSLPENDENSSRPCSIMARVKKLQKQVDQMTRELSNFKFLEEVLDKLNSTNETSTDSQNSPDNAAFSKDEIRVQDPKLDLEAKKELLRSKSSMLNSAVDNLTQLSNIEFDFLINFHDSPSFNSFEPSKIINRLMMHETEIKDKTNKYYILLLKNMVAYERYINLALSEIEFWAQVEERLVNINRHTVQLENDSQSKHLY</sequence>
<protein>
    <submittedName>
        <fullName evidence="2">Piso0_000318 protein</fullName>
    </submittedName>
</protein>